<name>A0A3G8ZQU6_9FLAO</name>
<reference evidence="2" key="1">
    <citation type="submission" date="2018-11" db="EMBL/GenBank/DDBJ databases">
        <title>Proposal to divide the Flavobacteriaceae and reorganize its genera based on Amino Acid Identity values calculated from whole genome sequences.</title>
        <authorList>
            <person name="Nicholson A.C."/>
            <person name="Gulvik C.A."/>
            <person name="Whitney A.M."/>
            <person name="Sheth M."/>
            <person name="Batra D."/>
            <person name="Pryor J."/>
            <person name="Bernardet J.-F."/>
            <person name="Hugo C."/>
            <person name="Kampfer P."/>
            <person name="Newman J.D."/>
            <person name="McQuiston J.R."/>
        </authorList>
    </citation>
    <scope>NUCLEOTIDE SEQUENCE [LARGE SCALE GENOMIC DNA]</scope>
    <source>
        <strain evidence="2">H6466</strain>
    </source>
</reference>
<dbReference type="AlphaFoldDB" id="A0A3G8ZQU6"/>
<gene>
    <name evidence="1" type="ORF">EIB75_13120</name>
</gene>
<sequence length="245" mass="28765">MDNVKKIEKWKYKNNGLKSFKNDDEEFKELSETIDSANKDDLREIFDNGLEARYEQYKNYLYGYNLFLFRDLERHIKDSVNCLIIDAYIPSITNTNLLLERALKLALIQFEVGTVVDYNDEEIIKKYLQADKKYAGKSMDRNIQTCKKHKILNEEEANELTKYKLKFRDGFSHFTPVHVLGGEESLISIPLGQPDADFEKKLKMPSYQSMQVIHFAIKNAENHLAYVLDIVNHLQHKVLEQFSKK</sequence>
<protein>
    <submittedName>
        <fullName evidence="1">Uncharacterized protein</fullName>
    </submittedName>
</protein>
<dbReference type="RefSeq" id="WP_124986923.1">
    <property type="nucleotide sequence ID" value="NZ_CP034160.1"/>
</dbReference>
<evidence type="ECO:0000313" key="1">
    <source>
        <dbReference type="EMBL" id="AZI56141.1"/>
    </source>
</evidence>
<evidence type="ECO:0000313" key="2">
    <source>
        <dbReference type="Proteomes" id="UP000272316"/>
    </source>
</evidence>
<dbReference type="KEGG" id="eva:EIB75_13120"/>
<accession>A0A3G8ZQU6</accession>
<organism evidence="1 2">
    <name type="scientific">Epilithonimonas vandammei</name>
    <dbReference type="NCBI Taxonomy" id="2487072"/>
    <lineage>
        <taxon>Bacteria</taxon>
        <taxon>Pseudomonadati</taxon>
        <taxon>Bacteroidota</taxon>
        <taxon>Flavobacteriia</taxon>
        <taxon>Flavobacteriales</taxon>
        <taxon>Weeksellaceae</taxon>
        <taxon>Chryseobacterium group</taxon>
        <taxon>Epilithonimonas</taxon>
    </lineage>
</organism>
<dbReference type="Proteomes" id="UP000272316">
    <property type="component" value="Chromosome"/>
</dbReference>
<dbReference type="EMBL" id="CP034160">
    <property type="protein sequence ID" value="AZI56141.1"/>
    <property type="molecule type" value="Genomic_DNA"/>
</dbReference>
<proteinExistence type="predicted"/>